<dbReference type="GO" id="GO:0042262">
    <property type="term" value="P:DNA protection"/>
    <property type="evidence" value="ECO:0007669"/>
    <property type="project" value="InterPro"/>
</dbReference>
<comment type="cofactor">
    <cofactor evidence="1">
        <name>Mg(2+)</name>
        <dbReference type="ChEBI" id="CHEBI:18420"/>
    </cofactor>
</comment>
<dbReference type="InterPro" id="IPR003563">
    <property type="entry name" value="8ODP"/>
</dbReference>
<evidence type="ECO:0000256" key="14">
    <source>
        <dbReference type="ARBA" id="ARBA00026218"/>
    </source>
</evidence>
<dbReference type="GO" id="GO:0005737">
    <property type="term" value="C:cytoplasm"/>
    <property type="evidence" value="ECO:0007669"/>
    <property type="project" value="TreeGrafter"/>
</dbReference>
<comment type="catalytic activity">
    <reaction evidence="11">
        <text>8-oxo-dGTP + H2O = 8-oxo-dGMP + diphosphate + H(+)</text>
        <dbReference type="Rhea" id="RHEA:31575"/>
        <dbReference type="ChEBI" id="CHEBI:15377"/>
        <dbReference type="ChEBI" id="CHEBI:15378"/>
        <dbReference type="ChEBI" id="CHEBI:33019"/>
        <dbReference type="ChEBI" id="CHEBI:63224"/>
        <dbReference type="ChEBI" id="CHEBI:77896"/>
    </reaction>
    <physiologicalReaction direction="left-to-right" evidence="11">
        <dbReference type="Rhea" id="RHEA:31576"/>
    </physiologicalReaction>
</comment>
<keyword evidence="6" id="KW-0378">Hydrolase</keyword>
<evidence type="ECO:0000256" key="16">
    <source>
        <dbReference type="ARBA" id="ARBA00030634"/>
    </source>
</evidence>
<evidence type="ECO:0000256" key="20">
    <source>
        <dbReference type="ARBA" id="ARBA00048002"/>
    </source>
</evidence>
<dbReference type="InterPro" id="IPR000086">
    <property type="entry name" value="NUDIX_hydrolase_dom"/>
</dbReference>
<evidence type="ECO:0000256" key="18">
    <source>
        <dbReference type="ARBA" id="ARBA00031927"/>
    </source>
</evidence>
<dbReference type="EC" id="3.6.1.56" evidence="13"/>
<evidence type="ECO:0000256" key="3">
    <source>
        <dbReference type="ARBA" id="ARBA00005582"/>
    </source>
</evidence>
<dbReference type="Proteomes" id="UP001140074">
    <property type="component" value="Unassembled WGS sequence"/>
</dbReference>
<evidence type="ECO:0000256" key="15">
    <source>
        <dbReference type="ARBA" id="ARBA00029673"/>
    </source>
</evidence>
<dbReference type="Gene3D" id="3.90.79.10">
    <property type="entry name" value="Nucleoside Triphosphate Pyrophosphohydrolase"/>
    <property type="match status" value="2"/>
</dbReference>
<evidence type="ECO:0000313" key="25">
    <source>
        <dbReference type="EMBL" id="KAJ2864117.1"/>
    </source>
</evidence>
<keyword evidence="5" id="KW-0479">Metal-binding</keyword>
<evidence type="ECO:0000256" key="5">
    <source>
        <dbReference type="ARBA" id="ARBA00022723"/>
    </source>
</evidence>
<dbReference type="PRINTS" id="PR01403">
    <property type="entry name" value="8OXTPHPHTASE"/>
</dbReference>
<dbReference type="PANTHER" id="PTHR43758:SF2">
    <property type="entry name" value="OXIDIZED PURINE NUCLEOSIDE TRIPHOSPHATE HYDROLASE"/>
    <property type="match status" value="1"/>
</dbReference>
<dbReference type="AlphaFoldDB" id="A0A9W8II03"/>
<comment type="caution">
    <text evidence="25">The sequence shown here is derived from an EMBL/GenBank/DDBJ whole genome shotgun (WGS) entry which is preliminary data.</text>
</comment>
<evidence type="ECO:0000256" key="11">
    <source>
        <dbReference type="ARBA" id="ARBA00024486"/>
    </source>
</evidence>
<comment type="catalytic activity">
    <reaction evidence="21">
        <text>O(6)-methyl-dGTP + H2O = O(6)-methyl-dGMP + diphosphate + H(+)</text>
        <dbReference type="Rhea" id="RHEA:67600"/>
        <dbReference type="ChEBI" id="CHEBI:15377"/>
        <dbReference type="ChEBI" id="CHEBI:15378"/>
        <dbReference type="ChEBI" id="CHEBI:33019"/>
        <dbReference type="ChEBI" id="CHEBI:169974"/>
        <dbReference type="ChEBI" id="CHEBI:169975"/>
    </reaction>
    <physiologicalReaction direction="left-to-right" evidence="21">
        <dbReference type="Rhea" id="RHEA:67601"/>
    </physiologicalReaction>
</comment>
<evidence type="ECO:0000256" key="17">
    <source>
        <dbReference type="ARBA" id="ARBA00030682"/>
    </source>
</evidence>
<evidence type="ECO:0000256" key="23">
    <source>
        <dbReference type="ARBA" id="ARBA00053094"/>
    </source>
</evidence>
<evidence type="ECO:0000256" key="10">
    <source>
        <dbReference type="ARBA" id="ARBA00024459"/>
    </source>
</evidence>
<comment type="function">
    <text evidence="23">Oxidized purine nucleoside triphosphate hydrolase which is a prominent sanitizer of the oxidized nucleotide pool. Catalyzes the hydrolysis of 2-oxo-dATP (2-hydroxy-dATP) into 2-oxo-dAMP. Also has a significant hydrolase activity toward 2-oxo-ATP, 8-oxo-dGTP and 8-oxo-dATP. Through the hydrolysis of oxidized purine nucleoside triphosphates, prevents their incorporation into DNA and the subsequent transversions A:T to C:G and G:C to T:A. Also catalyzes the hydrolysis of methylated purine nucleoside triphosphate preventing their integration into DNA. Through this antimutagenic activity protects cells from oxidative stress.</text>
</comment>
<evidence type="ECO:0000256" key="12">
    <source>
        <dbReference type="ARBA" id="ARBA00024596"/>
    </source>
</evidence>
<evidence type="ECO:0000256" key="8">
    <source>
        <dbReference type="ARBA" id="ARBA00023242"/>
    </source>
</evidence>
<dbReference type="PROSITE" id="PS51462">
    <property type="entry name" value="NUDIX"/>
    <property type="match status" value="2"/>
</dbReference>
<proteinExistence type="inferred from homology"/>
<dbReference type="PROSITE" id="PS00893">
    <property type="entry name" value="NUDIX_BOX"/>
    <property type="match status" value="2"/>
</dbReference>
<dbReference type="SUPFAM" id="SSF55811">
    <property type="entry name" value="Nudix"/>
    <property type="match status" value="2"/>
</dbReference>
<name>A0A9W8II03_9FUNG</name>
<dbReference type="GO" id="GO:0008413">
    <property type="term" value="F:8-oxo-7,8-dihydroguanosine triphosphate pyrophosphatase activity"/>
    <property type="evidence" value="ECO:0007669"/>
    <property type="project" value="InterPro"/>
</dbReference>
<gene>
    <name evidence="25" type="ORF">GGH94_003151</name>
</gene>
<dbReference type="CDD" id="cd03427">
    <property type="entry name" value="NUDIX_MTH1_Nudt1"/>
    <property type="match status" value="2"/>
</dbReference>
<dbReference type="GO" id="GO:0005634">
    <property type="term" value="C:nucleus"/>
    <property type="evidence" value="ECO:0007669"/>
    <property type="project" value="UniProtKB-SubCell"/>
</dbReference>
<evidence type="ECO:0000256" key="1">
    <source>
        <dbReference type="ARBA" id="ARBA00001946"/>
    </source>
</evidence>
<evidence type="ECO:0000256" key="9">
    <source>
        <dbReference type="ARBA" id="ARBA00024448"/>
    </source>
</evidence>
<evidence type="ECO:0000256" key="22">
    <source>
        <dbReference type="ARBA" id="ARBA00049032"/>
    </source>
</evidence>
<comment type="similarity">
    <text evidence="3">Belongs to the Nudix hydrolase family.</text>
</comment>
<dbReference type="PANTHER" id="PTHR43758">
    <property type="entry name" value="7,8-DIHYDRO-8-OXOGUANINE TRIPHOSPHATASE"/>
    <property type="match status" value="1"/>
</dbReference>
<keyword evidence="26" id="KW-1185">Reference proteome</keyword>
<feature type="domain" description="Nudix hydrolase" evidence="24">
    <location>
        <begin position="175"/>
        <end position="305"/>
    </location>
</feature>
<dbReference type="EMBL" id="JANBUY010000099">
    <property type="protein sequence ID" value="KAJ2864117.1"/>
    <property type="molecule type" value="Genomic_DNA"/>
</dbReference>
<reference evidence="25" key="1">
    <citation type="submission" date="2022-07" db="EMBL/GenBank/DDBJ databases">
        <title>Phylogenomic reconstructions and comparative analyses of Kickxellomycotina fungi.</title>
        <authorList>
            <person name="Reynolds N.K."/>
            <person name="Stajich J.E."/>
            <person name="Barry K."/>
            <person name="Grigoriev I.V."/>
            <person name="Crous P."/>
            <person name="Smith M.E."/>
        </authorList>
    </citation>
    <scope>NUCLEOTIDE SEQUENCE</scope>
    <source>
        <strain evidence="25">RSA 476</strain>
    </source>
</reference>
<comment type="catalytic activity">
    <reaction evidence="20">
        <text>N(6)-methyl-ATP + H2O = N(6)-methyl-AMP + diphosphate + H(+)</text>
        <dbReference type="Rhea" id="RHEA:67608"/>
        <dbReference type="ChEBI" id="CHEBI:15377"/>
        <dbReference type="ChEBI" id="CHEBI:15378"/>
        <dbReference type="ChEBI" id="CHEBI:33019"/>
        <dbReference type="ChEBI" id="CHEBI:144842"/>
        <dbReference type="ChEBI" id="CHEBI:172873"/>
    </reaction>
    <physiologicalReaction direction="left-to-right" evidence="20">
        <dbReference type="Rhea" id="RHEA:67609"/>
    </physiologicalReaction>
</comment>
<evidence type="ECO:0000256" key="2">
    <source>
        <dbReference type="ARBA" id="ARBA00004123"/>
    </source>
</evidence>
<dbReference type="GO" id="GO:0046872">
    <property type="term" value="F:metal ion binding"/>
    <property type="evidence" value="ECO:0007669"/>
    <property type="project" value="UniProtKB-KW"/>
</dbReference>
<evidence type="ECO:0000256" key="6">
    <source>
        <dbReference type="ARBA" id="ARBA00022801"/>
    </source>
</evidence>
<dbReference type="GO" id="GO:0008828">
    <property type="term" value="F:dATP diphosphatase activity"/>
    <property type="evidence" value="ECO:0007669"/>
    <property type="project" value="UniProtKB-EC"/>
</dbReference>
<keyword evidence="8" id="KW-0539">Nucleus</keyword>
<comment type="catalytic activity">
    <reaction evidence="10">
        <text>2-oxo-dATP + H2O = 2-oxo-dAMP + diphosphate + H(+)</text>
        <dbReference type="Rhea" id="RHEA:31583"/>
        <dbReference type="ChEBI" id="CHEBI:15377"/>
        <dbReference type="ChEBI" id="CHEBI:15378"/>
        <dbReference type="ChEBI" id="CHEBI:33019"/>
        <dbReference type="ChEBI" id="CHEBI:63212"/>
        <dbReference type="ChEBI" id="CHEBI:77897"/>
        <dbReference type="EC" id="3.6.1.56"/>
    </reaction>
    <physiologicalReaction direction="left-to-right" evidence="10">
        <dbReference type="Rhea" id="RHEA:31584"/>
    </physiologicalReaction>
</comment>
<evidence type="ECO:0000256" key="7">
    <source>
        <dbReference type="ARBA" id="ARBA00022842"/>
    </source>
</evidence>
<dbReference type="Pfam" id="PF00293">
    <property type="entry name" value="NUDIX"/>
    <property type="match status" value="2"/>
</dbReference>
<dbReference type="InterPro" id="IPR020084">
    <property type="entry name" value="NUDIX_hydrolase_CS"/>
</dbReference>
<evidence type="ECO:0000256" key="21">
    <source>
        <dbReference type="ARBA" id="ARBA00048894"/>
    </source>
</evidence>
<comment type="catalytic activity">
    <reaction evidence="22">
        <text>N(6)-methyl-dATP + H2O = N(6)-methyl-dAMP + diphosphate + H(+)</text>
        <dbReference type="Rhea" id="RHEA:67604"/>
        <dbReference type="ChEBI" id="CHEBI:15377"/>
        <dbReference type="ChEBI" id="CHEBI:15378"/>
        <dbReference type="ChEBI" id="CHEBI:33019"/>
        <dbReference type="ChEBI" id="CHEBI:169976"/>
        <dbReference type="ChEBI" id="CHEBI:172872"/>
    </reaction>
    <physiologicalReaction direction="left-to-right" evidence="22">
        <dbReference type="Rhea" id="RHEA:67605"/>
    </physiologicalReaction>
</comment>
<organism evidence="25 26">
    <name type="scientific">Coemansia aciculifera</name>
    <dbReference type="NCBI Taxonomy" id="417176"/>
    <lineage>
        <taxon>Eukaryota</taxon>
        <taxon>Fungi</taxon>
        <taxon>Fungi incertae sedis</taxon>
        <taxon>Zoopagomycota</taxon>
        <taxon>Kickxellomycotina</taxon>
        <taxon>Kickxellomycetes</taxon>
        <taxon>Kickxellales</taxon>
        <taxon>Kickxellaceae</taxon>
        <taxon>Coemansia</taxon>
    </lineage>
</organism>
<comment type="catalytic activity">
    <reaction evidence="9">
        <text>8-oxo-dATP + H2O = 8-oxo-dAMP + diphosphate + H(+)</text>
        <dbReference type="Rhea" id="RHEA:65396"/>
        <dbReference type="ChEBI" id="CHEBI:15377"/>
        <dbReference type="ChEBI" id="CHEBI:15378"/>
        <dbReference type="ChEBI" id="CHEBI:33019"/>
        <dbReference type="ChEBI" id="CHEBI:71361"/>
        <dbReference type="ChEBI" id="CHEBI:172871"/>
    </reaction>
    <physiologicalReaction direction="left-to-right" evidence="9">
        <dbReference type="Rhea" id="RHEA:65397"/>
    </physiologicalReaction>
</comment>
<accession>A0A9W8II03</accession>
<evidence type="ECO:0000313" key="26">
    <source>
        <dbReference type="Proteomes" id="UP001140074"/>
    </source>
</evidence>
<comment type="subcellular location">
    <subcellularLocation>
        <location evidence="2">Nucleus</location>
    </subcellularLocation>
</comment>
<comment type="catalytic activity">
    <reaction evidence="12">
        <text>2-oxo-ATP + H2O = 2-oxo-AMP + diphosphate + H(+)</text>
        <dbReference type="Rhea" id="RHEA:67392"/>
        <dbReference type="ChEBI" id="CHEBI:15377"/>
        <dbReference type="ChEBI" id="CHEBI:15378"/>
        <dbReference type="ChEBI" id="CHEBI:33019"/>
        <dbReference type="ChEBI" id="CHEBI:71395"/>
        <dbReference type="ChEBI" id="CHEBI:172878"/>
    </reaction>
    <physiologicalReaction direction="left-to-right" evidence="12">
        <dbReference type="Rhea" id="RHEA:67393"/>
    </physiologicalReaction>
</comment>
<feature type="domain" description="Nudix hydrolase" evidence="24">
    <location>
        <begin position="4"/>
        <end position="131"/>
    </location>
</feature>
<dbReference type="InterPro" id="IPR015797">
    <property type="entry name" value="NUDIX_hydrolase-like_dom_sf"/>
</dbReference>
<evidence type="ECO:0000256" key="4">
    <source>
        <dbReference type="ARBA" id="ARBA00011245"/>
    </source>
</evidence>
<evidence type="ECO:0000259" key="24">
    <source>
        <dbReference type="PROSITE" id="PS51462"/>
    </source>
</evidence>
<evidence type="ECO:0000256" key="19">
    <source>
        <dbReference type="ARBA" id="ARBA00032071"/>
    </source>
</evidence>
<sequence>MTLIPRRYTVIFPFSKDGKQVLLGLKKRGMGVGLWNGFGGKLESGETIDECAHRELKEECGLEAKDMQHVGVLLMKSTRSGLMEVFVYTAKEIVGDVIESDEMEPKWFSVADLTYKDTYKEAREWWPTMLEGHTFVAQFEFVDGVITFQEINHVDVKQLALLRSSVKDAEQQAMAHRLYTLVFPMDEQNGRVLLGMKKRGFGRDKLNGFGGKVEVNETIAEGAARELAEESGLEAKSMKQCGLLMFYFENDPVAMEVHVFLVHKYEGTAVESDEMRPQWFGIHDMPFKQMWADDSLWWPYVLKEQKFVGQFWFKADQVTVTREKLSAVDSLDFV</sequence>
<evidence type="ECO:0000256" key="13">
    <source>
        <dbReference type="ARBA" id="ARBA00026103"/>
    </source>
</evidence>
<keyword evidence="7" id="KW-0460">Magnesium</keyword>
<protein>
    <recommendedName>
        <fullName evidence="14">Oxidized purine nucleoside triphosphate hydrolase</fullName>
        <ecNumber evidence="13">3.6.1.56</ecNumber>
    </recommendedName>
    <alternativeName>
        <fullName evidence="18">2-hydroxy-dATP diphosphatase</fullName>
    </alternativeName>
    <alternativeName>
        <fullName evidence="17">7,8-dihydro-8-oxoguanine triphosphatase</fullName>
    </alternativeName>
    <alternativeName>
        <fullName evidence="16">8-oxo-dGTPase</fullName>
    </alternativeName>
    <alternativeName>
        <fullName evidence="19">Methylated purine nucleoside triphosphate hydrolase</fullName>
    </alternativeName>
    <alternativeName>
        <fullName evidence="15">Nucleoside diphosphate-linked moiety X motif 1</fullName>
    </alternativeName>
</protein>
<comment type="subunit">
    <text evidence="4">Monomer.</text>
</comment>